<evidence type="ECO:0000256" key="2">
    <source>
        <dbReference type="ARBA" id="ARBA00022801"/>
    </source>
</evidence>
<dbReference type="EMBL" id="CP074694">
    <property type="protein sequence ID" value="QVL31717.1"/>
    <property type="molecule type" value="Genomic_DNA"/>
</dbReference>
<feature type="domain" description="GH26" evidence="6">
    <location>
        <begin position="1"/>
        <end position="345"/>
    </location>
</feature>
<dbReference type="Pfam" id="PF02156">
    <property type="entry name" value="Glyco_hydro_26"/>
    <property type="match status" value="1"/>
</dbReference>
<evidence type="ECO:0000256" key="4">
    <source>
        <dbReference type="PROSITE-ProRule" id="PRU01100"/>
    </source>
</evidence>
<dbReference type="GO" id="GO:0016985">
    <property type="term" value="F:mannan endo-1,4-beta-mannosidase activity"/>
    <property type="evidence" value="ECO:0007669"/>
    <property type="project" value="InterPro"/>
</dbReference>
<keyword evidence="2 4" id="KW-0378">Hydrolase</keyword>
<dbReference type="PANTHER" id="PTHR40079">
    <property type="entry name" value="MANNAN ENDO-1,4-BETA-MANNOSIDASE E-RELATED"/>
    <property type="match status" value="1"/>
</dbReference>
<dbReference type="InterPro" id="IPR017853">
    <property type="entry name" value="GH"/>
</dbReference>
<evidence type="ECO:0000313" key="7">
    <source>
        <dbReference type="EMBL" id="QVL31717.1"/>
    </source>
</evidence>
<dbReference type="PRINTS" id="PR00739">
    <property type="entry name" value="GLHYDRLASE26"/>
</dbReference>
<gene>
    <name evidence="7" type="ORF">KIH39_23205</name>
</gene>
<dbReference type="SUPFAM" id="SSF51445">
    <property type="entry name" value="(Trans)glycosidases"/>
    <property type="match status" value="1"/>
</dbReference>
<protein>
    <recommendedName>
        <fullName evidence="6">GH26 domain-containing protein</fullName>
    </recommendedName>
</protein>
<dbReference type="RefSeq" id="WP_213495885.1">
    <property type="nucleotide sequence ID" value="NZ_CP074694.1"/>
</dbReference>
<evidence type="ECO:0000256" key="5">
    <source>
        <dbReference type="SAM" id="SignalP"/>
    </source>
</evidence>
<name>A0A8E6EUT9_9BACT</name>
<proteinExistence type="inferred from homology"/>
<feature type="chain" id="PRO_5034960866" description="GH26 domain-containing protein" evidence="5">
    <location>
        <begin position="17"/>
        <end position="353"/>
    </location>
</feature>
<sequence>MRPMILLLLLGTPATAAEPALGVYRWANGTANVDAFAKWLDRPSVWGEDFIGGESWDNVQWPTWWLKEWGPWVHAKPGRRLVLAVPILAGPADRSGPVQGTKDLKVPVSLEKGAAGTYNHHFKQLAENLVAHKLGDVILRPGWEFNGGWYAWGAKDKAKLFAEYWRQIVKTMRAVPGTGKILFCWNPTLGDQDFPADEAWPGDEFVDIVGIDVYDETWNKDTYPWAKGATDDVILARQKKVWTEWIMGSPRGLVFWTKFAKDHKKLLAIPEWGLNRRKDGHGGGDNPHFIERMHAFVNDPTNNVLFHCYFDVNVPGDDHRHQLSPGDGEKGLKDGTEFPRAAARFQELFKAGK</sequence>
<organism evidence="7 8">
    <name type="scientific">Telmatocola sphagniphila</name>
    <dbReference type="NCBI Taxonomy" id="1123043"/>
    <lineage>
        <taxon>Bacteria</taxon>
        <taxon>Pseudomonadati</taxon>
        <taxon>Planctomycetota</taxon>
        <taxon>Planctomycetia</taxon>
        <taxon>Gemmatales</taxon>
        <taxon>Gemmataceae</taxon>
    </lineage>
</organism>
<evidence type="ECO:0000256" key="1">
    <source>
        <dbReference type="ARBA" id="ARBA00007754"/>
    </source>
</evidence>
<feature type="active site" description="Nucleophile" evidence="4">
    <location>
        <position position="271"/>
    </location>
</feature>
<comment type="similarity">
    <text evidence="1 4">Belongs to the glycosyl hydrolase 26 family.</text>
</comment>
<evidence type="ECO:0000259" key="6">
    <source>
        <dbReference type="PROSITE" id="PS51764"/>
    </source>
</evidence>
<feature type="signal peptide" evidence="5">
    <location>
        <begin position="1"/>
        <end position="16"/>
    </location>
</feature>
<feature type="active site" description="Proton donor" evidence="4">
    <location>
        <position position="144"/>
    </location>
</feature>
<dbReference type="AlphaFoldDB" id="A0A8E6EUT9"/>
<reference evidence="7" key="1">
    <citation type="submission" date="2021-05" db="EMBL/GenBank/DDBJ databases">
        <title>Complete genome sequence of the cellulolytic planctomycete Telmatocola sphagniphila SP2T and characterization of the first cellulase from planctomycetes.</title>
        <authorList>
            <person name="Rakitin A.L."/>
            <person name="Beletsky A.V."/>
            <person name="Naumoff D.G."/>
            <person name="Kulichevskaya I.S."/>
            <person name="Mardanov A.V."/>
            <person name="Ravin N.V."/>
            <person name="Dedysh S.N."/>
        </authorList>
    </citation>
    <scope>NUCLEOTIDE SEQUENCE</scope>
    <source>
        <strain evidence="7">SP2T</strain>
    </source>
</reference>
<keyword evidence="8" id="KW-1185">Reference proteome</keyword>
<dbReference type="GO" id="GO:0006080">
    <property type="term" value="P:substituted mannan metabolic process"/>
    <property type="evidence" value="ECO:0007669"/>
    <property type="project" value="InterPro"/>
</dbReference>
<dbReference type="InterPro" id="IPR022790">
    <property type="entry name" value="GH26_dom"/>
</dbReference>
<dbReference type="PANTHER" id="PTHR40079:SF4">
    <property type="entry name" value="GH26 DOMAIN-CONTAINING PROTEIN-RELATED"/>
    <property type="match status" value="1"/>
</dbReference>
<dbReference type="Proteomes" id="UP000676194">
    <property type="component" value="Chromosome"/>
</dbReference>
<dbReference type="KEGG" id="tsph:KIH39_23205"/>
<dbReference type="InterPro" id="IPR000805">
    <property type="entry name" value="Glyco_hydro_26"/>
</dbReference>
<evidence type="ECO:0000313" key="8">
    <source>
        <dbReference type="Proteomes" id="UP000676194"/>
    </source>
</evidence>
<evidence type="ECO:0000256" key="3">
    <source>
        <dbReference type="ARBA" id="ARBA00023295"/>
    </source>
</evidence>
<keyword evidence="5" id="KW-0732">Signal</keyword>
<keyword evidence="3 4" id="KW-0326">Glycosidase</keyword>
<dbReference type="Gene3D" id="3.20.20.80">
    <property type="entry name" value="Glycosidases"/>
    <property type="match status" value="1"/>
</dbReference>
<accession>A0A8E6EUT9</accession>
<dbReference type="PROSITE" id="PS51764">
    <property type="entry name" value="GH26"/>
    <property type="match status" value="1"/>
</dbReference>